<evidence type="ECO:0000256" key="1">
    <source>
        <dbReference type="SAM" id="MobiDB-lite"/>
    </source>
</evidence>
<evidence type="ECO:0000313" key="2">
    <source>
        <dbReference type="EMBL" id="GAG25096.1"/>
    </source>
</evidence>
<accession>X0XJF3</accession>
<proteinExistence type="predicted"/>
<sequence>MPYKDEQIRKEYNREYIKQWRKANPEKAKLQYKRDNDKKKKYKREWERNNPEKIKEYHRKRHEKIKRYVDDYKLSKGCSICGYNKCAEALDFHHTGNNKDFAVGEGLSRKSLRLIKVEMAKCAILCRNCHAELHTGQIKLLK</sequence>
<comment type="caution">
    <text evidence="2">The sequence shown here is derived from an EMBL/GenBank/DDBJ whole genome shotgun (WGS) entry which is preliminary data.</text>
</comment>
<protein>
    <recommendedName>
        <fullName evidence="3">HNH domain-containing protein</fullName>
    </recommendedName>
</protein>
<gene>
    <name evidence="2" type="ORF">S01H1_49795</name>
</gene>
<evidence type="ECO:0008006" key="3">
    <source>
        <dbReference type="Google" id="ProtNLM"/>
    </source>
</evidence>
<organism evidence="2">
    <name type="scientific">marine sediment metagenome</name>
    <dbReference type="NCBI Taxonomy" id="412755"/>
    <lineage>
        <taxon>unclassified sequences</taxon>
        <taxon>metagenomes</taxon>
        <taxon>ecological metagenomes</taxon>
    </lineage>
</organism>
<reference evidence="2" key="1">
    <citation type="journal article" date="2014" name="Front. Microbiol.">
        <title>High frequency of phylogenetically diverse reductive dehalogenase-homologous genes in deep subseafloor sedimentary metagenomes.</title>
        <authorList>
            <person name="Kawai M."/>
            <person name="Futagami T."/>
            <person name="Toyoda A."/>
            <person name="Takaki Y."/>
            <person name="Nishi S."/>
            <person name="Hori S."/>
            <person name="Arai W."/>
            <person name="Tsubouchi T."/>
            <person name="Morono Y."/>
            <person name="Uchiyama I."/>
            <person name="Ito T."/>
            <person name="Fujiyama A."/>
            <person name="Inagaki F."/>
            <person name="Takami H."/>
        </authorList>
    </citation>
    <scope>NUCLEOTIDE SEQUENCE</scope>
    <source>
        <strain evidence="2">Expedition CK06-06</strain>
    </source>
</reference>
<name>X0XJF3_9ZZZZ</name>
<dbReference type="EMBL" id="BARS01032052">
    <property type="protein sequence ID" value="GAG25096.1"/>
    <property type="molecule type" value="Genomic_DNA"/>
</dbReference>
<feature type="region of interest" description="Disordered" evidence="1">
    <location>
        <begin position="27"/>
        <end position="47"/>
    </location>
</feature>
<dbReference type="AlphaFoldDB" id="X0XJF3"/>